<evidence type="ECO:0000313" key="3">
    <source>
        <dbReference type="Proteomes" id="UP000296049"/>
    </source>
</evidence>
<gene>
    <name evidence="2" type="ORF">Anapl_00069</name>
</gene>
<dbReference type="Proteomes" id="UP000296049">
    <property type="component" value="Unassembled WGS sequence"/>
</dbReference>
<feature type="region of interest" description="Disordered" evidence="1">
    <location>
        <begin position="280"/>
        <end position="310"/>
    </location>
</feature>
<name>R0LQ10_ANAPL</name>
<evidence type="ECO:0000313" key="2">
    <source>
        <dbReference type="EMBL" id="EOB03820.1"/>
    </source>
</evidence>
<proteinExistence type="predicted"/>
<accession>R0LQ10</accession>
<evidence type="ECO:0000256" key="1">
    <source>
        <dbReference type="SAM" id="MobiDB-lite"/>
    </source>
</evidence>
<reference evidence="3" key="1">
    <citation type="journal article" date="2013" name="Nat. Genet.">
        <title>The duck genome and transcriptome provide insight into an avian influenza virus reservoir species.</title>
        <authorList>
            <person name="Huang Y."/>
            <person name="Li Y."/>
            <person name="Burt D.W."/>
            <person name="Chen H."/>
            <person name="Zhang Y."/>
            <person name="Qian W."/>
            <person name="Kim H."/>
            <person name="Gan S."/>
            <person name="Zhao Y."/>
            <person name="Li J."/>
            <person name="Yi K."/>
            <person name="Feng H."/>
            <person name="Zhu P."/>
            <person name="Li B."/>
            <person name="Liu Q."/>
            <person name="Fairley S."/>
            <person name="Magor K.E."/>
            <person name="Du Z."/>
            <person name="Hu X."/>
            <person name="Goodman L."/>
            <person name="Tafer H."/>
            <person name="Vignal A."/>
            <person name="Lee T."/>
            <person name="Kim K.W."/>
            <person name="Sheng Z."/>
            <person name="An Y."/>
            <person name="Searle S."/>
            <person name="Herrero J."/>
            <person name="Groenen M.A."/>
            <person name="Crooijmans R.P."/>
            <person name="Faraut T."/>
            <person name="Cai Q."/>
            <person name="Webster R.G."/>
            <person name="Aldridge J.R."/>
            <person name="Warren W.C."/>
            <person name="Bartschat S."/>
            <person name="Kehr S."/>
            <person name="Marz M."/>
            <person name="Stadler P.F."/>
            <person name="Smith J."/>
            <person name="Kraus R.H."/>
            <person name="Zhao Y."/>
            <person name="Ren L."/>
            <person name="Fei J."/>
            <person name="Morisson M."/>
            <person name="Kaiser P."/>
            <person name="Griffin D.K."/>
            <person name="Rao M."/>
            <person name="Pitel F."/>
            <person name="Wang J."/>
            <person name="Li N."/>
        </authorList>
    </citation>
    <scope>NUCLEOTIDE SEQUENCE [LARGE SCALE GENOMIC DNA]</scope>
</reference>
<keyword evidence="3" id="KW-1185">Reference proteome</keyword>
<protein>
    <submittedName>
        <fullName evidence="2">Uncharacterized protein</fullName>
    </submittedName>
</protein>
<dbReference type="EMBL" id="KB742833">
    <property type="protein sequence ID" value="EOB03820.1"/>
    <property type="molecule type" value="Genomic_DNA"/>
</dbReference>
<dbReference type="AlphaFoldDB" id="R0LQ10"/>
<organism evidence="2 3">
    <name type="scientific">Anas platyrhynchos</name>
    <name type="common">Mallard</name>
    <name type="synonym">Anas boschas</name>
    <dbReference type="NCBI Taxonomy" id="8839"/>
    <lineage>
        <taxon>Eukaryota</taxon>
        <taxon>Metazoa</taxon>
        <taxon>Chordata</taxon>
        <taxon>Craniata</taxon>
        <taxon>Vertebrata</taxon>
        <taxon>Euteleostomi</taxon>
        <taxon>Archelosauria</taxon>
        <taxon>Archosauria</taxon>
        <taxon>Dinosauria</taxon>
        <taxon>Saurischia</taxon>
        <taxon>Theropoda</taxon>
        <taxon>Coelurosauria</taxon>
        <taxon>Aves</taxon>
        <taxon>Neognathae</taxon>
        <taxon>Galloanserae</taxon>
        <taxon>Anseriformes</taxon>
        <taxon>Anatidae</taxon>
        <taxon>Anatinae</taxon>
        <taxon>Anas</taxon>
    </lineage>
</organism>
<sequence length="347" mass="36653">MAVWEAEVLNLPDFSASASCVLSVLDKFDRLALQEEPWNQQNRNSPIICLLEGKLQFSCVNAEPSSSGDCEPSVLVEEKYHHRSATAREINESRCEHPKRSGDAGGCVAGRKIWSCAPQQFSLAKVSVLWLCHQLLSWHQAACLESLLCILQASCITRREYEAHTDGFCVVLPLCCAAIAALSLSLEPHANTRGMQGIAPLSPSAAAALSCHTANIWCHTFKGKAHEGGVWSPIPSCMALQPAVSIKELASRRAVVSGAGAVPFGGAVVSGAGVVPFGAKGPSKCSEEPGGEGSAAKFSGKRSDTQGAAAGVMQGKQIAVKITHKQKPASENKAKVSKCALAPYVHL</sequence>